<evidence type="ECO:0000256" key="3">
    <source>
        <dbReference type="ARBA" id="ARBA00022448"/>
    </source>
</evidence>
<feature type="domain" description="ABC transporter" evidence="14">
    <location>
        <begin position="1187"/>
        <end position="1421"/>
    </location>
</feature>
<dbReference type="PANTHER" id="PTHR24223:SF443">
    <property type="entry name" value="MULTIDRUG-RESISTANCE LIKE PROTEIN 1, ISOFORM I"/>
    <property type="match status" value="1"/>
</dbReference>
<keyword evidence="7" id="KW-0677">Repeat</keyword>
<evidence type="ECO:0000256" key="10">
    <source>
        <dbReference type="ARBA" id="ARBA00022967"/>
    </source>
</evidence>
<dbReference type="PROSITE" id="PS00211">
    <property type="entry name" value="ABC_TRANSPORTER_1"/>
    <property type="match status" value="2"/>
</dbReference>
<feature type="transmembrane region" description="Helical" evidence="13">
    <location>
        <begin position="296"/>
        <end position="317"/>
    </location>
</feature>
<dbReference type="CDD" id="cd03244">
    <property type="entry name" value="ABCC_MRP_domain2"/>
    <property type="match status" value="1"/>
</dbReference>
<evidence type="ECO:0000313" key="16">
    <source>
        <dbReference type="EMBL" id="KAJ3255495.1"/>
    </source>
</evidence>
<evidence type="ECO:0000259" key="15">
    <source>
        <dbReference type="PROSITE" id="PS50929"/>
    </source>
</evidence>
<dbReference type="GO" id="GO:0005524">
    <property type="term" value="F:ATP binding"/>
    <property type="evidence" value="ECO:0007669"/>
    <property type="project" value="UniProtKB-KW"/>
</dbReference>
<keyword evidence="5" id="KW-0926">Vacuole</keyword>
<dbReference type="InterPro" id="IPR003593">
    <property type="entry name" value="AAA+_ATPase"/>
</dbReference>
<sequence length="1427" mass="160026">MECRDSEGWGPISHERLYDFTICFQYILQQIPTIFLLFTGLIFVATLHNKPRFQVPKTTVFYTLQISCFILLISNAIGIKDNYLLITPTAGYLLAMGFHYLELSYSRVSLYFLLFFWLMNIVVNLIVLRSLYLARVFEFTLENIVYSTNLLLSLLNFLLELLPKPESYYMSLDEDEHVTPEINSHIFARIYFAWMGSLMKLGYQKVLTMEDLWTLAPSDSAAHNSVLFQKHLSAQLTTKRPSLVKALFSTFSGTVISTALFKFMQDCLQFTQPQLLALMMAYAARFNKDSSIDEGIGIAGLMLITAMTQTIFLHQYFHGCFMLGMRVRSTMITAVYNKALRLSNSARQGSTVGEITNLMAVDASKLADLCNNMNILWSGPFQISIAVYFLYKTLGASVFGGIAIMIIMIPINGYIASVSRALNKKQMKNKDTRTKLMDEILSGIKVLKLYAWEKPFYEKINAIRELELFTLKNIAYLQCCTSFTWSCTPFLVSFTTFAIYSVFGSEPLTSTKVFVSLSLFNLLGFPLAAFPQVIASVVEASVSISRLLKFFLNEEKDDSAVTLEFVPPFRDENSPPAERICVENGTFGWAKDGESILSDISFSVTDAALLAVVGPVGAGKSSLLSAILGDTYKQGGSVTVRGTIAYVPQTAWIMNSTVRENILFGQPFDEAFYNQTVQACGLGPDLDSLIAGDFTEIGERGINLSGGQKQRIAIARAVYSRADIYLFDDALSAVDAHVGRHIFDHILGPAGLLKSKARVFVTHGIHYLPQVDAVMTLNNGTIGEMGTYQALMSNKSHFYNLIKEYGKQKNEQPKELKSFAIGKILKEENDKTKTQNGTLIEKETSAKGKVNWKVYQTYAQSCNSWYVIGFLCIAVLAQGISVSQNILLSEWAKSNDNGNTSVLWWLVGYGSLGLLYSSFVVFQVLFAWVFCGIGSARHLHDDLLRNVLRLPQSFFDTTPLGRIINRFSKDQYTIDEVLPRSFLMFFRTLFQVLAVLAINTFGNVYYLLLAIPLGLLYYYFQRYYLSTSRELKRLDSTSRSPIYQNFQETLNGVSSIRAYGQSDRFIKINEGRVDYNQRAYYPSVSSNRWLAVRLEFIGSLIVFGSGTFGVLALKYQDYMSSSLLGLMLVYSLNVTQTLNWMVRQSCEIETNIVSVERIKEYIELPQEAPAHIEEAQPPPHWPQHGAISFKNYSTRYRAELDLVVKNLNIDIKGKEKIGIVGRTGAGKSSLTLALFRIIEPASGFISIDNVNICNIGLEDLRSAISIIPQDPVLFCGSVRYNLDPFGKSSDADLWAALEKANLKDYIASREGGLSYEVVQGGENFSVGQRQLICLARALVRNTKILILDEATAAIDVETDAIIQKTIRQEMKESTILTIAHRINTVMDSDRIIVLDKGVMVEFDTPKKLLANKSSKFYALAKEAGQTK</sequence>
<dbReference type="GO" id="GO:0140359">
    <property type="term" value="F:ABC-type transporter activity"/>
    <property type="evidence" value="ECO:0007669"/>
    <property type="project" value="InterPro"/>
</dbReference>
<feature type="transmembrane region" description="Helical" evidence="13">
    <location>
        <begin position="902"/>
        <end position="930"/>
    </location>
</feature>
<keyword evidence="9" id="KW-0067">ATP-binding</keyword>
<dbReference type="FunFam" id="3.40.50.300:FF:000450">
    <property type="entry name" value="ABC transporter C family member 2"/>
    <property type="match status" value="1"/>
</dbReference>
<dbReference type="EMBL" id="JADGKB010000065">
    <property type="protein sequence ID" value="KAJ3255495.1"/>
    <property type="molecule type" value="Genomic_DNA"/>
</dbReference>
<evidence type="ECO:0000256" key="5">
    <source>
        <dbReference type="ARBA" id="ARBA00022554"/>
    </source>
</evidence>
<dbReference type="FunFam" id="1.20.1560.10:FF:000020">
    <property type="entry name" value="ABC metal ion transporter"/>
    <property type="match status" value="1"/>
</dbReference>
<feature type="domain" description="ABC transmembrane type-1" evidence="15">
    <location>
        <begin position="868"/>
        <end position="1150"/>
    </location>
</feature>
<dbReference type="PROSITE" id="PS50893">
    <property type="entry name" value="ABC_TRANSPORTER_2"/>
    <property type="match status" value="2"/>
</dbReference>
<dbReference type="FunFam" id="3.40.50.300:FF:000074">
    <property type="entry name" value="Multidrug resistance-associated protein 5 isoform 1"/>
    <property type="match status" value="1"/>
</dbReference>
<evidence type="ECO:0000256" key="2">
    <source>
        <dbReference type="ARBA" id="ARBA00009726"/>
    </source>
</evidence>
<dbReference type="InterPro" id="IPR056227">
    <property type="entry name" value="TMD0_ABC"/>
</dbReference>
<feature type="transmembrane region" description="Helical" evidence="13">
    <location>
        <begin position="1090"/>
        <end position="1112"/>
    </location>
</feature>
<feature type="transmembrane region" description="Helical" evidence="13">
    <location>
        <begin position="523"/>
        <end position="542"/>
    </location>
</feature>
<feature type="transmembrane region" description="Helical" evidence="13">
    <location>
        <begin position="26"/>
        <end position="47"/>
    </location>
</feature>
<evidence type="ECO:0000313" key="18">
    <source>
        <dbReference type="Proteomes" id="UP001210925"/>
    </source>
</evidence>
<feature type="transmembrane region" description="Helical" evidence="13">
    <location>
        <begin position="397"/>
        <end position="418"/>
    </location>
</feature>
<keyword evidence="6 13" id="KW-0812">Transmembrane</keyword>
<accession>A0AAD5UE39</accession>
<dbReference type="CDD" id="cd18603">
    <property type="entry name" value="ABC_6TM_MRP1_2_3_6_D2_like"/>
    <property type="match status" value="1"/>
</dbReference>
<dbReference type="EMBL" id="JADGKB010000065">
    <property type="protein sequence ID" value="KAJ3255501.1"/>
    <property type="molecule type" value="Genomic_DNA"/>
</dbReference>
<dbReference type="InterPro" id="IPR011527">
    <property type="entry name" value="ABC1_TM_dom"/>
</dbReference>
<gene>
    <name evidence="16" type="ORF">HK103_006220</name>
    <name evidence="17" type="ORF">HK103_006226</name>
</gene>
<organism evidence="17 18">
    <name type="scientific">Boothiomyces macroporosus</name>
    <dbReference type="NCBI Taxonomy" id="261099"/>
    <lineage>
        <taxon>Eukaryota</taxon>
        <taxon>Fungi</taxon>
        <taxon>Fungi incertae sedis</taxon>
        <taxon>Chytridiomycota</taxon>
        <taxon>Chytridiomycota incertae sedis</taxon>
        <taxon>Chytridiomycetes</taxon>
        <taxon>Rhizophydiales</taxon>
        <taxon>Terramycetaceae</taxon>
        <taxon>Boothiomyces</taxon>
    </lineage>
</organism>
<reference evidence="17" key="1">
    <citation type="submission" date="2020-05" db="EMBL/GenBank/DDBJ databases">
        <title>Phylogenomic resolution of chytrid fungi.</title>
        <authorList>
            <person name="Stajich J.E."/>
            <person name="Amses K."/>
            <person name="Simmons R."/>
            <person name="Seto K."/>
            <person name="Myers J."/>
            <person name="Bonds A."/>
            <person name="Quandt C.A."/>
            <person name="Barry K."/>
            <person name="Liu P."/>
            <person name="Grigoriev I."/>
            <person name="Longcore J.E."/>
            <person name="James T.Y."/>
        </authorList>
    </citation>
    <scope>NUCLEOTIDE SEQUENCE</scope>
    <source>
        <strain evidence="17">PLAUS21</strain>
    </source>
</reference>
<dbReference type="PANTHER" id="PTHR24223">
    <property type="entry name" value="ATP-BINDING CASSETTE SUB-FAMILY C"/>
    <property type="match status" value="1"/>
</dbReference>
<evidence type="ECO:0000256" key="13">
    <source>
        <dbReference type="SAM" id="Phobius"/>
    </source>
</evidence>
<keyword evidence="11 13" id="KW-1133">Transmembrane helix</keyword>
<dbReference type="InterPro" id="IPR017871">
    <property type="entry name" value="ABC_transporter-like_CS"/>
</dbReference>
<evidence type="ECO:0000256" key="8">
    <source>
        <dbReference type="ARBA" id="ARBA00022741"/>
    </source>
</evidence>
<evidence type="ECO:0000313" key="17">
    <source>
        <dbReference type="EMBL" id="KAJ3255501.1"/>
    </source>
</evidence>
<feature type="transmembrane region" description="Helical" evidence="13">
    <location>
        <begin position="108"/>
        <end position="132"/>
    </location>
</feature>
<evidence type="ECO:0000256" key="7">
    <source>
        <dbReference type="ARBA" id="ARBA00022737"/>
    </source>
</evidence>
<feature type="transmembrane region" description="Helical" evidence="13">
    <location>
        <begin position="863"/>
        <end position="882"/>
    </location>
</feature>
<dbReference type="FunFam" id="1.20.1560.10:FF:000001">
    <property type="entry name" value="ATP-binding cassette subfamily C member 1"/>
    <property type="match status" value="1"/>
</dbReference>
<feature type="domain" description="ABC transmembrane type-1" evidence="15">
    <location>
        <begin position="259"/>
        <end position="539"/>
    </location>
</feature>
<dbReference type="PROSITE" id="PS50929">
    <property type="entry name" value="ABC_TM1F"/>
    <property type="match status" value="2"/>
</dbReference>
<evidence type="ECO:0000256" key="11">
    <source>
        <dbReference type="ARBA" id="ARBA00022989"/>
    </source>
</evidence>
<feature type="transmembrane region" description="Helical" evidence="13">
    <location>
        <begin position="1118"/>
        <end position="1135"/>
    </location>
</feature>
<keyword evidence="8" id="KW-0547">Nucleotide-binding</keyword>
<name>A0AAD5UE39_9FUNG</name>
<dbReference type="InterPro" id="IPR050173">
    <property type="entry name" value="ABC_transporter_C-like"/>
</dbReference>
<dbReference type="CDD" id="cd18595">
    <property type="entry name" value="ABC_6TM_MRP1_2_3_6_D1_like"/>
    <property type="match status" value="1"/>
</dbReference>
<dbReference type="InterPro" id="IPR036640">
    <property type="entry name" value="ABC1_TM_sf"/>
</dbReference>
<keyword evidence="18" id="KW-1185">Reference proteome</keyword>
<dbReference type="Gene3D" id="3.40.50.300">
    <property type="entry name" value="P-loop containing nucleotide triphosphate hydrolases"/>
    <property type="match status" value="2"/>
</dbReference>
<dbReference type="SMART" id="SM00382">
    <property type="entry name" value="AAA"/>
    <property type="match status" value="2"/>
</dbReference>
<dbReference type="CDD" id="cd03250">
    <property type="entry name" value="ABCC_MRP_domain1"/>
    <property type="match status" value="1"/>
</dbReference>
<dbReference type="GO" id="GO:0016887">
    <property type="term" value="F:ATP hydrolysis activity"/>
    <property type="evidence" value="ECO:0007669"/>
    <property type="project" value="InterPro"/>
</dbReference>
<dbReference type="SUPFAM" id="SSF90123">
    <property type="entry name" value="ABC transporter transmembrane region"/>
    <property type="match status" value="2"/>
</dbReference>
<proteinExistence type="inferred from homology"/>
<evidence type="ECO:0000256" key="4">
    <source>
        <dbReference type="ARBA" id="ARBA00022553"/>
    </source>
</evidence>
<keyword evidence="4" id="KW-0597">Phosphoprotein</keyword>
<comment type="caution">
    <text evidence="17">The sequence shown here is derived from an EMBL/GenBank/DDBJ whole genome shotgun (WGS) entry which is preliminary data.</text>
</comment>
<dbReference type="InterPro" id="IPR003439">
    <property type="entry name" value="ABC_transporter-like_ATP-bd"/>
</dbReference>
<comment type="similarity">
    <text evidence="2">Belongs to the ABC transporter superfamily. ABCC family. Conjugate transporter (TC 3.A.1.208) subfamily.</text>
</comment>
<keyword evidence="10" id="KW-1278">Translocase</keyword>
<evidence type="ECO:0000256" key="1">
    <source>
        <dbReference type="ARBA" id="ARBA00004128"/>
    </source>
</evidence>
<feature type="transmembrane region" description="Helical" evidence="13">
    <location>
        <begin position="474"/>
        <end position="503"/>
    </location>
</feature>
<dbReference type="Pfam" id="PF00664">
    <property type="entry name" value="ABC_membrane"/>
    <property type="match status" value="2"/>
</dbReference>
<dbReference type="InterPro" id="IPR027417">
    <property type="entry name" value="P-loop_NTPase"/>
</dbReference>
<dbReference type="GO" id="GO:0000329">
    <property type="term" value="C:fungal-type vacuole membrane"/>
    <property type="evidence" value="ECO:0007669"/>
    <property type="project" value="UniProtKB-ARBA"/>
</dbReference>
<feature type="domain" description="ABC transporter" evidence="14">
    <location>
        <begin position="580"/>
        <end position="804"/>
    </location>
</feature>
<evidence type="ECO:0000256" key="6">
    <source>
        <dbReference type="ARBA" id="ARBA00022692"/>
    </source>
</evidence>
<evidence type="ECO:0000256" key="9">
    <source>
        <dbReference type="ARBA" id="ARBA00022840"/>
    </source>
</evidence>
<dbReference type="Gene3D" id="1.20.1560.10">
    <property type="entry name" value="ABC transporter type 1, transmembrane domain"/>
    <property type="match status" value="2"/>
</dbReference>
<keyword evidence="12 13" id="KW-0472">Membrane</keyword>
<dbReference type="Pfam" id="PF24357">
    <property type="entry name" value="TMD0_ABC"/>
    <property type="match status" value="1"/>
</dbReference>
<feature type="transmembrane region" description="Helical" evidence="13">
    <location>
        <begin position="83"/>
        <end position="101"/>
    </location>
</feature>
<dbReference type="Pfam" id="PF00005">
    <property type="entry name" value="ABC_tran"/>
    <property type="match status" value="2"/>
</dbReference>
<dbReference type="SUPFAM" id="SSF52540">
    <property type="entry name" value="P-loop containing nucleoside triphosphate hydrolases"/>
    <property type="match status" value="2"/>
</dbReference>
<protein>
    <submittedName>
        <fullName evidence="17">Uncharacterized protein</fullName>
    </submittedName>
</protein>
<evidence type="ECO:0000259" key="14">
    <source>
        <dbReference type="PROSITE" id="PS50893"/>
    </source>
</evidence>
<keyword evidence="3" id="KW-0813">Transport</keyword>
<evidence type="ECO:0000256" key="12">
    <source>
        <dbReference type="ARBA" id="ARBA00023136"/>
    </source>
</evidence>
<comment type="subcellular location">
    <subcellularLocation>
        <location evidence="1">Vacuole membrane</location>
        <topology evidence="1">Multi-pass membrane protein</topology>
    </subcellularLocation>
</comment>
<dbReference type="Proteomes" id="UP001210925">
    <property type="component" value="Unassembled WGS sequence"/>
</dbReference>
<feature type="transmembrane region" description="Helical" evidence="13">
    <location>
        <begin position="59"/>
        <end position="77"/>
    </location>
</feature>
<dbReference type="GO" id="GO:0042592">
    <property type="term" value="P:homeostatic process"/>
    <property type="evidence" value="ECO:0007669"/>
    <property type="project" value="UniProtKB-ARBA"/>
</dbReference>